<evidence type="ECO:0000256" key="1">
    <source>
        <dbReference type="ARBA" id="ARBA00017922"/>
    </source>
</evidence>
<dbReference type="CDD" id="cd08992">
    <property type="entry name" value="GH117"/>
    <property type="match status" value="1"/>
</dbReference>
<protein>
    <recommendedName>
        <fullName evidence="1">Type IV secretion system putative lipoprotein virB7</fullName>
    </recommendedName>
</protein>
<name>A0ABT5VNF7_9BACT</name>
<dbReference type="Pfam" id="PF08139">
    <property type="entry name" value="LPAM_1"/>
    <property type="match status" value="1"/>
</dbReference>
<keyword evidence="3" id="KW-0449">Lipoprotein</keyword>
<dbReference type="SUPFAM" id="SSF75005">
    <property type="entry name" value="Arabinanase/levansucrase/invertase"/>
    <property type="match status" value="1"/>
</dbReference>
<reference evidence="3 4" key="1">
    <citation type="submission" date="2022-01" db="EMBL/GenBank/DDBJ databases">
        <title>Labilibaculum sp. nov, a marine bacterium isolated from Antarctica.</title>
        <authorList>
            <person name="Dai W."/>
        </authorList>
    </citation>
    <scope>NUCLEOTIDE SEQUENCE [LARGE SCALE GENOMIC DNA]</scope>
    <source>
        <strain evidence="3 4">DW002</strain>
    </source>
</reference>
<evidence type="ECO:0000313" key="3">
    <source>
        <dbReference type="EMBL" id="MDE5416822.1"/>
    </source>
</evidence>
<dbReference type="EMBL" id="JAKJSC010000001">
    <property type="protein sequence ID" value="MDE5416822.1"/>
    <property type="molecule type" value="Genomic_DNA"/>
</dbReference>
<dbReference type="PROSITE" id="PS51257">
    <property type="entry name" value="PROKAR_LIPOPROTEIN"/>
    <property type="match status" value="1"/>
</dbReference>
<evidence type="ECO:0000313" key="4">
    <source>
        <dbReference type="Proteomes" id="UP001528920"/>
    </source>
</evidence>
<dbReference type="InterPro" id="IPR023296">
    <property type="entry name" value="Glyco_hydro_beta-prop_sf"/>
</dbReference>
<dbReference type="Gene3D" id="2.115.10.20">
    <property type="entry name" value="Glycosyl hydrolase domain, family 43"/>
    <property type="match status" value="1"/>
</dbReference>
<organism evidence="3 4">
    <name type="scientific">Paralabilibaculum antarcticum</name>
    <dbReference type="NCBI Taxonomy" id="2912572"/>
    <lineage>
        <taxon>Bacteria</taxon>
        <taxon>Pseudomonadati</taxon>
        <taxon>Bacteroidota</taxon>
        <taxon>Bacteroidia</taxon>
        <taxon>Marinilabiliales</taxon>
        <taxon>Marinifilaceae</taxon>
        <taxon>Paralabilibaculum</taxon>
    </lineage>
</organism>
<dbReference type="InterPro" id="IPR012640">
    <property type="entry name" value="Membr_lipoprot_lipid_attach_CS"/>
</dbReference>
<dbReference type="Proteomes" id="UP001528920">
    <property type="component" value="Unassembled WGS sequence"/>
</dbReference>
<sequence length="432" mass="48783">MKKYFLFLAGIVIALSGCNDSKQSARHDDSDRAVYSSEDAFPFKLPKEKPKRALSAAMERNYDAYMAPIPQGNELYTQFKYTELKGFDYNNHNGTISRRDPSKVIFANGKYYVWYTYRNTPTPPQGAAKCNDTIPSSDWDLCEIWYATSEDGFTWEEQGVAVPRPPKPHVGWRSVSTTDILEWKGKYYLYYQGFMQASGKRGDDCPVAVSYANSPDGPWTPYNKIVIPNGAAGAWDQYSIHDPYPLVYKGKIYLYYKSDANGKPNLIRMQGLATADNPLGPFTKCSLNPVINSGHETTLFPFKEGIAALVIRDGNEHNTIQYAKDGVNFNIASIVSLMPNAGGPFIPDAFTDTKDGRGITWGISHLTTVTTWKENHAVLLRFDCDLSQDVHEEGMKQNHIYYKPEHYYKHGLNGHQKARILEENKALQEAKK</sequence>
<accession>A0ABT5VNF7</accession>
<comment type="caution">
    <text evidence="3">The sequence shown here is derived from an EMBL/GenBank/DDBJ whole genome shotgun (WGS) entry which is preliminary data.</text>
</comment>
<keyword evidence="4" id="KW-1185">Reference proteome</keyword>
<proteinExistence type="predicted"/>
<dbReference type="RefSeq" id="WP_275108160.1">
    <property type="nucleotide sequence ID" value="NZ_JAKJSC010000001.1"/>
</dbReference>
<evidence type="ECO:0000256" key="2">
    <source>
        <dbReference type="ARBA" id="ARBA00022729"/>
    </source>
</evidence>
<gene>
    <name evidence="3" type="ORF">L3049_02295</name>
</gene>
<keyword evidence="2" id="KW-0732">Signal</keyword>